<evidence type="ECO:0000313" key="1">
    <source>
        <dbReference type="EMBL" id="POD87154.1"/>
    </source>
</evidence>
<protein>
    <submittedName>
        <fullName evidence="1">Uncharacterized protein</fullName>
    </submittedName>
</protein>
<proteinExistence type="predicted"/>
<organism evidence="1 2">
    <name type="scientific">Lactiplantibacillus plantarum subsp. plantarum</name>
    <dbReference type="NCBI Taxonomy" id="337330"/>
    <lineage>
        <taxon>Bacteria</taxon>
        <taxon>Bacillati</taxon>
        <taxon>Bacillota</taxon>
        <taxon>Bacilli</taxon>
        <taxon>Lactobacillales</taxon>
        <taxon>Lactobacillaceae</taxon>
        <taxon>Lactiplantibacillus</taxon>
    </lineage>
</organism>
<dbReference type="Proteomes" id="UP000236990">
    <property type="component" value="Unassembled WGS sequence"/>
</dbReference>
<reference evidence="1 2" key="1">
    <citation type="submission" date="2017-06" db="EMBL/GenBank/DDBJ databases">
        <title>Genome sequence of Lactobacillus plantarum subsp. plantarum strain SRCM101258.</title>
        <authorList>
            <person name="Cho S.H."/>
        </authorList>
    </citation>
    <scope>NUCLEOTIDE SEQUENCE [LARGE SCALE GENOMIC DNA]</scope>
    <source>
        <strain evidence="1 2">SRCM101258</strain>
    </source>
</reference>
<dbReference type="AlphaFoldDB" id="A0A2S3U8C1"/>
<sequence length="33" mass="3813">METTRELIYDTVRKLVLTDTRYHDGVTAMVIAT</sequence>
<comment type="caution">
    <text evidence="1">The sequence shown here is derived from an EMBL/GenBank/DDBJ whole genome shotgun (WGS) entry which is preliminary data.</text>
</comment>
<name>A0A2S3U8C1_LACPN</name>
<evidence type="ECO:0000313" key="2">
    <source>
        <dbReference type="Proteomes" id="UP000236990"/>
    </source>
</evidence>
<gene>
    <name evidence="1" type="ORF">S101258_00928</name>
</gene>
<dbReference type="EMBL" id="NKCZ01000081">
    <property type="protein sequence ID" value="POD87154.1"/>
    <property type="molecule type" value="Genomic_DNA"/>
</dbReference>
<accession>A0A2S3U8C1</accession>